<protein>
    <recommendedName>
        <fullName evidence="4">Beta-lactamase-inhibitor-like PepSY-like domain-containing protein</fullName>
    </recommendedName>
</protein>
<proteinExistence type="predicted"/>
<evidence type="ECO:0000313" key="3">
    <source>
        <dbReference type="Proteomes" id="UP000077177"/>
    </source>
</evidence>
<dbReference type="SUPFAM" id="SSF160574">
    <property type="entry name" value="BT0923-like"/>
    <property type="match status" value="1"/>
</dbReference>
<dbReference type="OrthoDB" id="674838at2"/>
<evidence type="ECO:0008006" key="4">
    <source>
        <dbReference type="Google" id="ProtNLM"/>
    </source>
</evidence>
<gene>
    <name evidence="2" type="ORF">SY85_12375</name>
</gene>
<accession>A0A172TVX0</accession>
<name>A0A172TVX0_9BACT</name>
<reference evidence="2 3" key="2">
    <citation type="journal article" date="2016" name="Int. J. Syst. Evol. Microbiol.">
        <title>Flavisolibacter tropicus sp. nov., isolated from tropical soil.</title>
        <authorList>
            <person name="Lee J.J."/>
            <person name="Kang M.S."/>
            <person name="Kim G.S."/>
            <person name="Lee C.S."/>
            <person name="Lim S."/>
            <person name="Lee J."/>
            <person name="Roh S.H."/>
            <person name="Kang H."/>
            <person name="Ha J.M."/>
            <person name="Bae S."/>
            <person name="Jung H.Y."/>
            <person name="Kim M.K."/>
        </authorList>
    </citation>
    <scope>NUCLEOTIDE SEQUENCE [LARGE SCALE GENOMIC DNA]</scope>
    <source>
        <strain evidence="2 3">LCS9</strain>
    </source>
</reference>
<evidence type="ECO:0000256" key="1">
    <source>
        <dbReference type="SAM" id="SignalP"/>
    </source>
</evidence>
<feature type="chain" id="PRO_5008001219" description="Beta-lactamase-inhibitor-like PepSY-like domain-containing protein" evidence="1">
    <location>
        <begin position="22"/>
        <end position="148"/>
    </location>
</feature>
<dbReference type="KEGG" id="fla:SY85_12375"/>
<dbReference type="EMBL" id="CP011390">
    <property type="protein sequence ID" value="ANE51180.1"/>
    <property type="molecule type" value="Genomic_DNA"/>
</dbReference>
<dbReference type="Gene3D" id="3.10.450.360">
    <property type="match status" value="1"/>
</dbReference>
<dbReference type="Proteomes" id="UP000077177">
    <property type="component" value="Chromosome"/>
</dbReference>
<dbReference type="AlphaFoldDB" id="A0A172TVX0"/>
<sequence>MKLLIAFLTVAASLFTNVSSATDKIEIAPAAIQSFKSTFVDASEVCWSVSNNLYKADFALNGQYASVFYEADGNLVATSRNISSLQLPITLQASLRKDYSGYWISDLIEMTTEDGLAYYVTLQNSDNKLILKGSALTEWVTFQKTRKP</sequence>
<dbReference type="STRING" id="1492898.SY85_12375"/>
<reference evidence="3" key="1">
    <citation type="submission" date="2015-01" db="EMBL/GenBank/DDBJ databases">
        <title>Flavisolibacter sp./LCS9/ whole genome sequencing.</title>
        <authorList>
            <person name="Kim M.K."/>
            <person name="Srinivasan S."/>
            <person name="Lee J.-J."/>
        </authorList>
    </citation>
    <scope>NUCLEOTIDE SEQUENCE [LARGE SCALE GENOMIC DNA]</scope>
    <source>
        <strain evidence="3">LCS9</strain>
    </source>
</reference>
<feature type="signal peptide" evidence="1">
    <location>
        <begin position="1"/>
        <end position="21"/>
    </location>
</feature>
<keyword evidence="1" id="KW-0732">Signal</keyword>
<organism evidence="2 3">
    <name type="scientific">Flavisolibacter tropicus</name>
    <dbReference type="NCBI Taxonomy" id="1492898"/>
    <lineage>
        <taxon>Bacteria</taxon>
        <taxon>Pseudomonadati</taxon>
        <taxon>Bacteroidota</taxon>
        <taxon>Chitinophagia</taxon>
        <taxon>Chitinophagales</taxon>
        <taxon>Chitinophagaceae</taxon>
        <taxon>Flavisolibacter</taxon>
    </lineage>
</organism>
<evidence type="ECO:0000313" key="2">
    <source>
        <dbReference type="EMBL" id="ANE51180.1"/>
    </source>
</evidence>
<keyword evidence="3" id="KW-1185">Reference proteome</keyword>
<dbReference type="RefSeq" id="WP_066404920.1">
    <property type="nucleotide sequence ID" value="NZ_CP011390.1"/>
</dbReference>